<name>A0A1A0WGF3_MYCPR</name>
<comment type="caution">
    <text evidence="1">The sequence shown here is derived from an EMBL/GenBank/DDBJ whole genome shotgun (WGS) entry which is preliminary data.</text>
</comment>
<dbReference type="AlphaFoldDB" id="A0A1A0WGF3"/>
<dbReference type="EMBL" id="LZSY01000014">
    <property type="protein sequence ID" value="OBB97793.1"/>
    <property type="molecule type" value="Genomic_DNA"/>
</dbReference>
<gene>
    <name evidence="1" type="ORF">A5779_14345</name>
</gene>
<sequence length="98" mass="10481">MQRAVAGIEGDPELERGLVPADAQRLKRGRPFEGAQSRKELSDLGRSHAGCCAHRIFDAGSVGEELEDLIGAARCYQVQVPVHRLGDGCGQVRGFGHG</sequence>
<evidence type="ECO:0000313" key="1">
    <source>
        <dbReference type="EMBL" id="OBB97793.1"/>
    </source>
</evidence>
<organism evidence="1 2">
    <name type="scientific">Mycolicibacterium peregrinum</name>
    <name type="common">Mycobacterium peregrinum</name>
    <dbReference type="NCBI Taxonomy" id="43304"/>
    <lineage>
        <taxon>Bacteria</taxon>
        <taxon>Bacillati</taxon>
        <taxon>Actinomycetota</taxon>
        <taxon>Actinomycetes</taxon>
        <taxon>Mycobacteriales</taxon>
        <taxon>Mycobacteriaceae</taxon>
        <taxon>Mycolicibacterium</taxon>
    </lineage>
</organism>
<reference evidence="2" key="1">
    <citation type="submission" date="2016-06" db="EMBL/GenBank/DDBJ databases">
        <authorList>
            <person name="Sutton G."/>
            <person name="Brinkac L."/>
            <person name="Sanka R."/>
            <person name="Adams M."/>
            <person name="Lau E."/>
            <person name="Mehaffy C."/>
            <person name="Tameris M."/>
            <person name="Hatherill M."/>
            <person name="Hanekom W."/>
            <person name="Mahomed H."/>
            <person name="Mcshane H."/>
        </authorList>
    </citation>
    <scope>NUCLEOTIDE SEQUENCE [LARGE SCALE GENOMIC DNA]</scope>
    <source>
        <strain evidence="2">852002-10433_SCH5171157</strain>
    </source>
</reference>
<dbReference type="Proteomes" id="UP000094008">
    <property type="component" value="Unassembled WGS sequence"/>
</dbReference>
<evidence type="ECO:0000313" key="2">
    <source>
        <dbReference type="Proteomes" id="UP000094008"/>
    </source>
</evidence>
<accession>A0A1A0WGF3</accession>
<protein>
    <submittedName>
        <fullName evidence="1">Uncharacterized protein</fullName>
    </submittedName>
</protein>
<proteinExistence type="predicted"/>